<proteinExistence type="predicted"/>
<organism evidence="2 3">
    <name type="scientific">Tanacetum coccineum</name>
    <dbReference type="NCBI Taxonomy" id="301880"/>
    <lineage>
        <taxon>Eukaryota</taxon>
        <taxon>Viridiplantae</taxon>
        <taxon>Streptophyta</taxon>
        <taxon>Embryophyta</taxon>
        <taxon>Tracheophyta</taxon>
        <taxon>Spermatophyta</taxon>
        <taxon>Magnoliopsida</taxon>
        <taxon>eudicotyledons</taxon>
        <taxon>Gunneridae</taxon>
        <taxon>Pentapetalae</taxon>
        <taxon>asterids</taxon>
        <taxon>campanulids</taxon>
        <taxon>Asterales</taxon>
        <taxon>Asteraceae</taxon>
        <taxon>Asteroideae</taxon>
        <taxon>Anthemideae</taxon>
        <taxon>Anthemidinae</taxon>
        <taxon>Tanacetum</taxon>
    </lineage>
</organism>
<sequence length="449" mass="49892">MSPSSYDDDDDEESSIPLKDIIMSELPPCVAITPALYTDEPVDSLIIEDEHLDTIPETESDEFIKSSVENLVQDPSESEGECECDVPDCNDSQTTIFSTFSNPLFDDSSSSDDESSYEEDVHEMSFKTYSNPLFDLDKEIISIELNPIHNEDLDSTPKDVRFDAESYLLESLVNRDTLNVSPPKIDHLFDEFADELTRLQLIPPGIDIINLDPEGDILFLETLLYDNSSPRPPEAFQANSDTIIDSSSTIPIPVEDSDSSREEIDIFFGPEDSIPPGIESDDFDSEDDDNSAFPSEFESFHVDYPNPGDSTIIVVEDIPMDVPNLFLTHPALHLDFDFIPSHNNLGSNLDDSSPSGDRNKTYDPGICIKVESMKSLAAHSSVIDTSLPFSSENEVKVFNHDDLSIEEKSPQSSSHCDSKAFQLSSDSPMLILGANTPHLSVRQVHFYPP</sequence>
<protein>
    <recommendedName>
        <fullName evidence="4">Reverse transcriptase domain-containing protein</fullName>
    </recommendedName>
</protein>
<dbReference type="Proteomes" id="UP001151760">
    <property type="component" value="Unassembled WGS sequence"/>
</dbReference>
<name>A0ABQ5AHH5_9ASTR</name>
<accession>A0ABQ5AHH5</accession>
<reference evidence="2" key="1">
    <citation type="journal article" date="2022" name="Int. J. Mol. Sci.">
        <title>Draft Genome of Tanacetum Coccineum: Genomic Comparison of Closely Related Tanacetum-Family Plants.</title>
        <authorList>
            <person name="Yamashiro T."/>
            <person name="Shiraishi A."/>
            <person name="Nakayama K."/>
            <person name="Satake H."/>
        </authorList>
    </citation>
    <scope>NUCLEOTIDE SEQUENCE</scope>
</reference>
<feature type="region of interest" description="Disordered" evidence="1">
    <location>
        <begin position="268"/>
        <end position="292"/>
    </location>
</feature>
<feature type="region of interest" description="Disordered" evidence="1">
    <location>
        <begin position="1"/>
        <end position="20"/>
    </location>
</feature>
<feature type="compositionally biased region" description="Acidic residues" evidence="1">
    <location>
        <begin position="1"/>
        <end position="14"/>
    </location>
</feature>
<keyword evidence="3" id="KW-1185">Reference proteome</keyword>
<evidence type="ECO:0008006" key="4">
    <source>
        <dbReference type="Google" id="ProtNLM"/>
    </source>
</evidence>
<gene>
    <name evidence="2" type="ORF">Tco_0821757</name>
</gene>
<reference evidence="2" key="2">
    <citation type="submission" date="2022-01" db="EMBL/GenBank/DDBJ databases">
        <authorList>
            <person name="Yamashiro T."/>
            <person name="Shiraishi A."/>
            <person name="Satake H."/>
            <person name="Nakayama K."/>
        </authorList>
    </citation>
    <scope>NUCLEOTIDE SEQUENCE</scope>
</reference>
<evidence type="ECO:0000313" key="2">
    <source>
        <dbReference type="EMBL" id="GJT00588.1"/>
    </source>
</evidence>
<dbReference type="EMBL" id="BQNB010012207">
    <property type="protein sequence ID" value="GJT00588.1"/>
    <property type="molecule type" value="Genomic_DNA"/>
</dbReference>
<evidence type="ECO:0000313" key="3">
    <source>
        <dbReference type="Proteomes" id="UP001151760"/>
    </source>
</evidence>
<evidence type="ECO:0000256" key="1">
    <source>
        <dbReference type="SAM" id="MobiDB-lite"/>
    </source>
</evidence>
<comment type="caution">
    <text evidence="2">The sequence shown here is derived from an EMBL/GenBank/DDBJ whole genome shotgun (WGS) entry which is preliminary data.</text>
</comment>
<feature type="compositionally biased region" description="Acidic residues" evidence="1">
    <location>
        <begin position="279"/>
        <end position="290"/>
    </location>
</feature>